<sequence>MCVVTRPIVLREVFLIVIWSGLTIYWWLYPRIIESRRELLSTHQAADATA</sequence>
<keyword evidence="1" id="KW-0812">Transmembrane</keyword>
<reference evidence="3" key="2">
    <citation type="submission" date="2016-02" db="EMBL/GenBank/DDBJ databases">
        <title>Draft genome sequence of five rapidly growing Mycobacterium species.</title>
        <authorList>
            <person name="Katahira K."/>
            <person name="Gotou Y."/>
            <person name="Iida K."/>
            <person name="Ogura Y."/>
            <person name="Hayashi T."/>
        </authorList>
    </citation>
    <scope>NUCLEOTIDE SEQUENCE [LARGE SCALE GENOMIC DNA]</scope>
    <source>
        <strain evidence="3">JCM6368</strain>
    </source>
</reference>
<evidence type="ECO:0000313" key="2">
    <source>
        <dbReference type="EMBL" id="GAT01261.1"/>
    </source>
</evidence>
<name>A0A100WN43_MYCFO</name>
<evidence type="ECO:0000313" key="3">
    <source>
        <dbReference type="Proteomes" id="UP000069705"/>
    </source>
</evidence>
<proteinExistence type="predicted"/>
<dbReference type="Proteomes" id="UP000069705">
    <property type="component" value="Unassembled WGS sequence"/>
</dbReference>
<organism evidence="2 3">
    <name type="scientific">Mycolicibacterium fortuitum subsp. acetamidolyticum</name>
    <dbReference type="NCBI Taxonomy" id="144550"/>
    <lineage>
        <taxon>Bacteria</taxon>
        <taxon>Bacillati</taxon>
        <taxon>Actinomycetota</taxon>
        <taxon>Actinomycetes</taxon>
        <taxon>Mycobacteriales</taxon>
        <taxon>Mycobacteriaceae</taxon>
        <taxon>Mycolicibacterium</taxon>
    </lineage>
</organism>
<dbReference type="AlphaFoldDB" id="A0A100WN43"/>
<feature type="transmembrane region" description="Helical" evidence="1">
    <location>
        <begin position="13"/>
        <end position="29"/>
    </location>
</feature>
<keyword evidence="1" id="KW-1133">Transmembrane helix</keyword>
<evidence type="ECO:0000256" key="1">
    <source>
        <dbReference type="SAM" id="Phobius"/>
    </source>
</evidence>
<keyword evidence="1" id="KW-0472">Membrane</keyword>
<protein>
    <submittedName>
        <fullName evidence="2">Uncharacterized protein</fullName>
    </submittedName>
</protein>
<gene>
    <name evidence="2" type="ORF">RMCFA_1375</name>
</gene>
<comment type="caution">
    <text evidence="2">The sequence shown here is derived from an EMBL/GenBank/DDBJ whole genome shotgun (WGS) entry which is preliminary data.</text>
</comment>
<accession>A0A100WN43</accession>
<reference evidence="2 3" key="1">
    <citation type="journal article" date="2016" name="Genome Announc.">
        <title>Draft Genome Sequences of Five Rapidly Growing Mycobacterium Species, M. thermoresistibile, M. fortuitum subsp. acetamidolyticum, M. canariasense, M. brisbanense, and M. novocastrense.</title>
        <authorList>
            <person name="Katahira K."/>
            <person name="Ogura Y."/>
            <person name="Gotoh Y."/>
            <person name="Hayashi T."/>
        </authorList>
    </citation>
    <scope>NUCLEOTIDE SEQUENCE [LARGE SCALE GENOMIC DNA]</scope>
    <source>
        <strain evidence="2 3">JCM6368</strain>
    </source>
</reference>
<dbReference type="EMBL" id="BCSZ01000012">
    <property type="protein sequence ID" value="GAT01261.1"/>
    <property type="molecule type" value="Genomic_DNA"/>
</dbReference>